<dbReference type="UniPathway" id="UPA00031">
    <property type="reaction ID" value="UER00013"/>
</dbReference>
<dbReference type="PANTHER" id="PTHR20854">
    <property type="entry name" value="INOSITOL MONOPHOSPHATASE"/>
    <property type="match status" value="1"/>
</dbReference>
<dbReference type="GO" id="GO:0007165">
    <property type="term" value="P:signal transduction"/>
    <property type="evidence" value="ECO:0007669"/>
    <property type="project" value="TreeGrafter"/>
</dbReference>
<dbReference type="Gene3D" id="3.40.190.80">
    <property type="match status" value="1"/>
</dbReference>
<evidence type="ECO:0000256" key="1">
    <source>
        <dbReference type="ARBA" id="ARBA00001946"/>
    </source>
</evidence>
<keyword evidence="6 12" id="KW-0479">Metal-binding</keyword>
<reference evidence="13 14" key="1">
    <citation type="journal article" date="2011" name="Stand. Genomic Sci.">
        <title>Complete genome sequence of Parvibaculum lavamentivorans type strain (DS-1(T)).</title>
        <authorList>
            <person name="Schleheck D."/>
            <person name="Weiss M."/>
            <person name="Pitluck S."/>
            <person name="Bruce D."/>
            <person name="Land M.L."/>
            <person name="Han S."/>
            <person name="Saunders E."/>
            <person name="Tapia R."/>
            <person name="Detter C."/>
            <person name="Brettin T."/>
            <person name="Han J."/>
            <person name="Woyke T."/>
            <person name="Goodwin L."/>
            <person name="Pennacchio L."/>
            <person name="Nolan M."/>
            <person name="Cook A.M."/>
            <person name="Kjelleberg S."/>
            <person name="Thomas T."/>
        </authorList>
    </citation>
    <scope>NUCLEOTIDE SEQUENCE [LARGE SCALE GENOMIC DNA]</scope>
    <source>
        <strain evidence="14">DS-1 / DSM 13023 / NCIMB 13966</strain>
    </source>
</reference>
<dbReference type="InterPro" id="IPR020583">
    <property type="entry name" value="Inositol_monoP_metal-BS"/>
</dbReference>
<dbReference type="Proteomes" id="UP000006377">
    <property type="component" value="Chromosome"/>
</dbReference>
<evidence type="ECO:0000256" key="9">
    <source>
        <dbReference type="ARBA" id="ARBA00023102"/>
    </source>
</evidence>
<keyword evidence="8 12" id="KW-0460">Magnesium</keyword>
<evidence type="ECO:0000256" key="3">
    <source>
        <dbReference type="ARBA" id="ARBA00009759"/>
    </source>
</evidence>
<dbReference type="Pfam" id="PF00459">
    <property type="entry name" value="Inositol_P"/>
    <property type="match status" value="1"/>
</dbReference>
<dbReference type="HOGENOM" id="CLU_044118_4_1_5"/>
<evidence type="ECO:0000256" key="11">
    <source>
        <dbReference type="NCBIfam" id="TIGR02067"/>
    </source>
</evidence>
<dbReference type="KEGG" id="pla:Plav_1982"/>
<feature type="binding site" evidence="12">
    <location>
        <position position="90"/>
    </location>
    <ligand>
        <name>Mg(2+)</name>
        <dbReference type="ChEBI" id="CHEBI:18420"/>
        <label>2</label>
    </ligand>
</feature>
<dbReference type="GO" id="GO:0000105">
    <property type="term" value="P:L-histidine biosynthetic process"/>
    <property type="evidence" value="ECO:0007669"/>
    <property type="project" value="UniProtKB-UniRule"/>
</dbReference>
<dbReference type="EMBL" id="CP000774">
    <property type="protein sequence ID" value="ABS63596.1"/>
    <property type="molecule type" value="Genomic_DNA"/>
</dbReference>
<dbReference type="GO" id="GO:0008934">
    <property type="term" value="F:inositol monophosphate 1-phosphatase activity"/>
    <property type="evidence" value="ECO:0007669"/>
    <property type="project" value="TreeGrafter"/>
</dbReference>
<accession>A7HUL3</accession>
<dbReference type="PRINTS" id="PR00377">
    <property type="entry name" value="IMPHPHTASES"/>
</dbReference>
<comment type="similarity">
    <text evidence="3">Belongs to the inositol monophosphatase superfamily.</text>
</comment>
<dbReference type="eggNOG" id="COG0483">
    <property type="taxonomic scope" value="Bacteria"/>
</dbReference>
<dbReference type="GO" id="GO:0004401">
    <property type="term" value="F:histidinol-phosphatase activity"/>
    <property type="evidence" value="ECO:0007669"/>
    <property type="project" value="UniProtKB-UniRule"/>
</dbReference>
<evidence type="ECO:0000256" key="4">
    <source>
        <dbReference type="ARBA" id="ARBA00013085"/>
    </source>
</evidence>
<evidence type="ECO:0000256" key="12">
    <source>
        <dbReference type="PIRSR" id="PIRSR600760-2"/>
    </source>
</evidence>
<sequence>MLDHQQIDELATFALELADAAAAVTLPHFRSGLAVDHKAGDHKFDPVTAADRDGEAAIRKLILERYPDHGILGEEHGNHTGTSGLTWVLDPIDGTRSFISGVPLWGTLIALNDGTRPVIGLMDQPYIGERFIGRPGGSELIGPQGTMPIKTSACTKLEDALLGNTDPGMFKVDAEKAAFREISSKVKLRRFGGDCYFYCLVAAGTLDLVIESALQPYDIQALIPVIENAGGVVTNWTGGDPQQGGQVVAAATPELHEAALKILRSAAA</sequence>
<comment type="catalytic activity">
    <reaction evidence="10">
        <text>L-histidinol phosphate + H2O = L-histidinol + phosphate</text>
        <dbReference type="Rhea" id="RHEA:14465"/>
        <dbReference type="ChEBI" id="CHEBI:15377"/>
        <dbReference type="ChEBI" id="CHEBI:43474"/>
        <dbReference type="ChEBI" id="CHEBI:57699"/>
        <dbReference type="ChEBI" id="CHEBI:57980"/>
        <dbReference type="EC" id="3.1.3.15"/>
    </reaction>
</comment>
<dbReference type="STRING" id="402881.Plav_1982"/>
<evidence type="ECO:0000313" key="14">
    <source>
        <dbReference type="Proteomes" id="UP000006377"/>
    </source>
</evidence>
<dbReference type="RefSeq" id="WP_012110892.1">
    <property type="nucleotide sequence ID" value="NC_009719.1"/>
</dbReference>
<protein>
    <recommendedName>
        <fullName evidence="4 11">Histidinol-phosphatase</fullName>
        <ecNumber evidence="4 11">3.1.3.15</ecNumber>
    </recommendedName>
</protein>
<keyword evidence="14" id="KW-1185">Reference proteome</keyword>
<dbReference type="CDD" id="cd01641">
    <property type="entry name" value="Bacterial_IMPase_like_1"/>
    <property type="match status" value="1"/>
</dbReference>
<evidence type="ECO:0000256" key="2">
    <source>
        <dbReference type="ARBA" id="ARBA00004970"/>
    </source>
</evidence>
<keyword evidence="7" id="KW-0378">Hydrolase</keyword>
<evidence type="ECO:0000256" key="10">
    <source>
        <dbReference type="ARBA" id="ARBA00049158"/>
    </source>
</evidence>
<dbReference type="PROSITE" id="PS00629">
    <property type="entry name" value="IMP_1"/>
    <property type="match status" value="1"/>
</dbReference>
<proteinExistence type="inferred from homology"/>
<organism evidence="13 14">
    <name type="scientific">Parvibaculum lavamentivorans (strain DS-1 / DSM 13023 / NCIMB 13966)</name>
    <dbReference type="NCBI Taxonomy" id="402881"/>
    <lineage>
        <taxon>Bacteria</taxon>
        <taxon>Pseudomonadati</taxon>
        <taxon>Pseudomonadota</taxon>
        <taxon>Alphaproteobacteria</taxon>
        <taxon>Hyphomicrobiales</taxon>
        <taxon>Parvibaculaceae</taxon>
        <taxon>Parvibaculum</taxon>
    </lineage>
</organism>
<evidence type="ECO:0000313" key="13">
    <source>
        <dbReference type="EMBL" id="ABS63596.1"/>
    </source>
</evidence>
<dbReference type="GO" id="GO:0046872">
    <property type="term" value="F:metal ion binding"/>
    <property type="evidence" value="ECO:0007669"/>
    <property type="project" value="UniProtKB-KW"/>
</dbReference>
<dbReference type="FunFam" id="3.30.540.10:FF:000030">
    <property type="entry name" value="Inositol monophosphatase"/>
    <property type="match status" value="1"/>
</dbReference>
<dbReference type="SUPFAM" id="SSF56655">
    <property type="entry name" value="Carbohydrate phosphatase"/>
    <property type="match status" value="1"/>
</dbReference>
<dbReference type="Gene3D" id="3.30.540.10">
    <property type="entry name" value="Fructose-1,6-Bisphosphatase, subunit A, domain 1"/>
    <property type="match status" value="1"/>
</dbReference>
<dbReference type="InterPro" id="IPR000760">
    <property type="entry name" value="Inositol_monophosphatase-like"/>
</dbReference>
<comment type="pathway">
    <text evidence="2">Amino-acid biosynthesis; L-histidine biosynthesis; L-histidine from 5-phospho-alpha-D-ribose 1-diphosphate: step 8/9.</text>
</comment>
<evidence type="ECO:0000256" key="5">
    <source>
        <dbReference type="ARBA" id="ARBA00022605"/>
    </source>
</evidence>
<dbReference type="GO" id="GO:0006020">
    <property type="term" value="P:inositol metabolic process"/>
    <property type="evidence" value="ECO:0007669"/>
    <property type="project" value="TreeGrafter"/>
</dbReference>
<dbReference type="NCBIfam" id="TIGR02067">
    <property type="entry name" value="his_9_HisN"/>
    <property type="match status" value="1"/>
</dbReference>
<dbReference type="InterPro" id="IPR011809">
    <property type="entry name" value="His_9_proposed"/>
</dbReference>
<feature type="binding site" evidence="12">
    <location>
        <position position="92"/>
    </location>
    <ligand>
        <name>Mg(2+)</name>
        <dbReference type="ChEBI" id="CHEBI:18420"/>
        <label>1</label>
        <note>catalytic</note>
    </ligand>
</feature>
<gene>
    <name evidence="13" type="ordered locus">Plav_1982</name>
</gene>
<feature type="binding site" evidence="12">
    <location>
        <position position="93"/>
    </location>
    <ligand>
        <name>Mg(2+)</name>
        <dbReference type="ChEBI" id="CHEBI:18420"/>
        <label>2</label>
    </ligand>
</feature>
<name>A7HUL3_PARL1</name>
<dbReference type="EC" id="3.1.3.15" evidence="4 11"/>
<comment type="cofactor">
    <cofactor evidence="1 12">
        <name>Mg(2+)</name>
        <dbReference type="ChEBI" id="CHEBI:18420"/>
    </cofactor>
</comment>
<keyword evidence="5" id="KW-0028">Amino-acid biosynthesis</keyword>
<dbReference type="PANTHER" id="PTHR20854:SF4">
    <property type="entry name" value="INOSITOL-1-MONOPHOSPHATASE-RELATED"/>
    <property type="match status" value="1"/>
</dbReference>
<dbReference type="AlphaFoldDB" id="A7HUL3"/>
<dbReference type="OrthoDB" id="9785695at2"/>
<feature type="binding site" evidence="12">
    <location>
        <position position="74"/>
    </location>
    <ligand>
        <name>Mg(2+)</name>
        <dbReference type="ChEBI" id="CHEBI:18420"/>
        <label>1</label>
        <note>catalytic</note>
    </ligand>
</feature>
<evidence type="ECO:0000256" key="7">
    <source>
        <dbReference type="ARBA" id="ARBA00022801"/>
    </source>
</evidence>
<feature type="binding site" evidence="12">
    <location>
        <position position="218"/>
    </location>
    <ligand>
        <name>Mg(2+)</name>
        <dbReference type="ChEBI" id="CHEBI:18420"/>
        <label>1</label>
        <note>catalytic</note>
    </ligand>
</feature>
<evidence type="ECO:0000256" key="8">
    <source>
        <dbReference type="ARBA" id="ARBA00022842"/>
    </source>
</evidence>
<keyword evidence="9" id="KW-0368">Histidine biosynthesis</keyword>
<evidence type="ECO:0000256" key="6">
    <source>
        <dbReference type="ARBA" id="ARBA00022723"/>
    </source>
</evidence>